<proteinExistence type="predicted"/>
<dbReference type="InterPro" id="IPR044205">
    <property type="entry name" value="KIC/PBP1/KRP1"/>
</dbReference>
<evidence type="ECO:0000313" key="1">
    <source>
        <dbReference type="EMBL" id="KAK9022939.1"/>
    </source>
</evidence>
<name>A0ABR2SDB4_9ROSI</name>
<sequence length="109" mass="12913">MGSKNVVVLEDFFPAMVEKLGAEGSWKLKRRLCWRIFFPVMLDKLGDEGFMKDLCSDFRLFMDVERGMITFESLKRNLGRLAWIGSYERLGTGFNVEGRRLQWRWHFVL</sequence>
<protein>
    <submittedName>
        <fullName evidence="1">Uncharacterized protein</fullName>
    </submittedName>
</protein>
<reference evidence="1 2" key="1">
    <citation type="journal article" date="2024" name="G3 (Bethesda)">
        <title>Genome assembly of Hibiscus sabdariffa L. provides insights into metabolisms of medicinal natural products.</title>
        <authorList>
            <person name="Kim T."/>
        </authorList>
    </citation>
    <scope>NUCLEOTIDE SEQUENCE [LARGE SCALE GENOMIC DNA]</scope>
    <source>
        <strain evidence="1">TK-2024</strain>
        <tissue evidence="1">Old leaves</tissue>
    </source>
</reference>
<dbReference type="Proteomes" id="UP001396334">
    <property type="component" value="Unassembled WGS sequence"/>
</dbReference>
<comment type="caution">
    <text evidence="1">The sequence shown here is derived from an EMBL/GenBank/DDBJ whole genome shotgun (WGS) entry which is preliminary data.</text>
</comment>
<dbReference type="PANTHER" id="PTHR47319:SF5">
    <property type="entry name" value="CALCIUM-BINDING EF-HAND PROTEIN"/>
    <property type="match status" value="1"/>
</dbReference>
<accession>A0ABR2SDB4</accession>
<organism evidence="1 2">
    <name type="scientific">Hibiscus sabdariffa</name>
    <name type="common">roselle</name>
    <dbReference type="NCBI Taxonomy" id="183260"/>
    <lineage>
        <taxon>Eukaryota</taxon>
        <taxon>Viridiplantae</taxon>
        <taxon>Streptophyta</taxon>
        <taxon>Embryophyta</taxon>
        <taxon>Tracheophyta</taxon>
        <taxon>Spermatophyta</taxon>
        <taxon>Magnoliopsida</taxon>
        <taxon>eudicotyledons</taxon>
        <taxon>Gunneridae</taxon>
        <taxon>Pentapetalae</taxon>
        <taxon>rosids</taxon>
        <taxon>malvids</taxon>
        <taxon>Malvales</taxon>
        <taxon>Malvaceae</taxon>
        <taxon>Malvoideae</taxon>
        <taxon>Hibiscus</taxon>
    </lineage>
</organism>
<evidence type="ECO:0000313" key="2">
    <source>
        <dbReference type="Proteomes" id="UP001396334"/>
    </source>
</evidence>
<dbReference type="EMBL" id="JBBPBN010000015">
    <property type="protein sequence ID" value="KAK9022939.1"/>
    <property type="molecule type" value="Genomic_DNA"/>
</dbReference>
<gene>
    <name evidence="1" type="ORF">V6N11_003175</name>
</gene>
<keyword evidence="2" id="KW-1185">Reference proteome</keyword>
<dbReference type="PANTHER" id="PTHR47319">
    <property type="entry name" value="CALCIUM-BINDING PROTEIN KIC"/>
    <property type="match status" value="1"/>
</dbReference>